<evidence type="ECO:0000313" key="2">
    <source>
        <dbReference type="Proteomes" id="UP000242146"/>
    </source>
</evidence>
<comment type="caution">
    <text evidence="1">The sequence shown here is derived from an EMBL/GenBank/DDBJ whole genome shotgun (WGS) entry which is preliminary data.</text>
</comment>
<accession>A0A1X2G7V6</accession>
<dbReference type="STRING" id="101127.A0A1X2G7V6"/>
<evidence type="ECO:0000313" key="1">
    <source>
        <dbReference type="EMBL" id="ORX47231.1"/>
    </source>
</evidence>
<gene>
    <name evidence="1" type="ORF">DM01DRAFT_1348728</name>
</gene>
<reference evidence="1 2" key="1">
    <citation type="submission" date="2016-07" db="EMBL/GenBank/DDBJ databases">
        <title>Pervasive Adenine N6-methylation of Active Genes in Fungi.</title>
        <authorList>
            <consortium name="DOE Joint Genome Institute"/>
            <person name="Mondo S.J."/>
            <person name="Dannebaum R.O."/>
            <person name="Kuo R.C."/>
            <person name="Labutti K."/>
            <person name="Haridas S."/>
            <person name="Kuo A."/>
            <person name="Salamov A."/>
            <person name="Ahrendt S.R."/>
            <person name="Lipzen A."/>
            <person name="Sullivan W."/>
            <person name="Andreopoulos W.B."/>
            <person name="Clum A."/>
            <person name="Lindquist E."/>
            <person name="Daum C."/>
            <person name="Ramamoorthy G.K."/>
            <person name="Gryganskyi A."/>
            <person name="Culley D."/>
            <person name="Magnuson J.K."/>
            <person name="James T.Y."/>
            <person name="O'Malley M.A."/>
            <person name="Stajich J.E."/>
            <person name="Spatafora J.W."/>
            <person name="Visel A."/>
            <person name="Grigoriev I.V."/>
        </authorList>
    </citation>
    <scope>NUCLEOTIDE SEQUENCE [LARGE SCALE GENOMIC DNA]</scope>
    <source>
        <strain evidence="1 2">NRRL 3301</strain>
    </source>
</reference>
<dbReference type="PANTHER" id="PTHR38360:SF1">
    <property type="entry name" value="F12P19.7"/>
    <property type="match status" value="1"/>
</dbReference>
<proteinExistence type="predicted"/>
<protein>
    <submittedName>
        <fullName evidence="1">Uncharacterized protein</fullName>
    </submittedName>
</protein>
<dbReference type="Proteomes" id="UP000242146">
    <property type="component" value="Unassembled WGS sequence"/>
</dbReference>
<name>A0A1X2G7V6_9FUNG</name>
<keyword evidence="2" id="KW-1185">Reference proteome</keyword>
<dbReference type="EMBL" id="MCGT01000034">
    <property type="protein sequence ID" value="ORX47231.1"/>
    <property type="molecule type" value="Genomic_DNA"/>
</dbReference>
<dbReference type="AlphaFoldDB" id="A0A1X2G7V6"/>
<dbReference type="PANTHER" id="PTHR38360">
    <property type="entry name" value="OS03G0120000 PROTEIN"/>
    <property type="match status" value="1"/>
</dbReference>
<organism evidence="1 2">
    <name type="scientific">Hesseltinella vesiculosa</name>
    <dbReference type="NCBI Taxonomy" id="101127"/>
    <lineage>
        <taxon>Eukaryota</taxon>
        <taxon>Fungi</taxon>
        <taxon>Fungi incertae sedis</taxon>
        <taxon>Mucoromycota</taxon>
        <taxon>Mucoromycotina</taxon>
        <taxon>Mucoromycetes</taxon>
        <taxon>Mucorales</taxon>
        <taxon>Cunninghamellaceae</taxon>
        <taxon>Hesseltinella</taxon>
    </lineage>
</organism>
<sequence length="203" mass="23153">MVVFELDFYLRYDTVTSPCYSGVQQEDGQADAVFLSSQANTRPNGIVFSASDRQLSPLAQAAWLHYVALFFDREGLAASIYDQIKTLYDCHQSNMEHVPDRPSIAWTVNNQKEWIIYHDLYYQQLTSDAGAELSTPSIPIQFHNDIHTADIVIDQTDLTALADDPSYDEWLLAGDFVPGTVSYDQPFIYQHTVYRQDEPVDDR</sequence>
<dbReference type="OrthoDB" id="409848at2759"/>